<dbReference type="InterPro" id="IPR041667">
    <property type="entry name" value="Cupin_8"/>
</dbReference>
<dbReference type="OrthoDB" id="47172at2759"/>
<evidence type="ECO:0000256" key="1">
    <source>
        <dbReference type="SAM" id="MobiDB-lite"/>
    </source>
</evidence>
<dbReference type="PANTHER" id="PTHR12461:SF101">
    <property type="entry name" value="TRNA WYBUTOSINE-SYNTHESIZING PROTEIN 4"/>
    <property type="match status" value="1"/>
</dbReference>
<gene>
    <name evidence="3" type="ORF">BJ508DRAFT_371255</name>
</gene>
<feature type="region of interest" description="Disordered" evidence="1">
    <location>
        <begin position="116"/>
        <end position="156"/>
    </location>
</feature>
<dbReference type="PANTHER" id="PTHR12461">
    <property type="entry name" value="HYPOXIA-INDUCIBLE FACTOR 1 ALPHA INHIBITOR-RELATED"/>
    <property type="match status" value="1"/>
</dbReference>
<feature type="domain" description="JmjC" evidence="2">
    <location>
        <begin position="264"/>
        <end position="447"/>
    </location>
</feature>
<dbReference type="InterPro" id="IPR003347">
    <property type="entry name" value="JmjC_dom"/>
</dbReference>
<dbReference type="Proteomes" id="UP000275078">
    <property type="component" value="Unassembled WGS sequence"/>
</dbReference>
<proteinExistence type="predicted"/>
<dbReference type="SMART" id="SM00558">
    <property type="entry name" value="JmjC"/>
    <property type="match status" value="1"/>
</dbReference>
<protein>
    <submittedName>
        <fullName evidence="3">Clavaminate synthase-like protein</fullName>
    </submittedName>
</protein>
<evidence type="ECO:0000259" key="2">
    <source>
        <dbReference type="PROSITE" id="PS51184"/>
    </source>
</evidence>
<dbReference type="Gene3D" id="2.60.120.650">
    <property type="entry name" value="Cupin"/>
    <property type="match status" value="1"/>
</dbReference>
<dbReference type="EMBL" id="ML119869">
    <property type="protein sequence ID" value="RPA72255.1"/>
    <property type="molecule type" value="Genomic_DNA"/>
</dbReference>
<dbReference type="SUPFAM" id="SSF51197">
    <property type="entry name" value="Clavaminate synthase-like"/>
    <property type="match status" value="1"/>
</dbReference>
<accession>A0A3N4HD99</accession>
<dbReference type="Pfam" id="PF13621">
    <property type="entry name" value="Cupin_8"/>
    <property type="match status" value="1"/>
</dbReference>
<reference evidence="3 4" key="1">
    <citation type="journal article" date="2018" name="Nat. Ecol. Evol.">
        <title>Pezizomycetes genomes reveal the molecular basis of ectomycorrhizal truffle lifestyle.</title>
        <authorList>
            <person name="Murat C."/>
            <person name="Payen T."/>
            <person name="Noel B."/>
            <person name="Kuo A."/>
            <person name="Morin E."/>
            <person name="Chen J."/>
            <person name="Kohler A."/>
            <person name="Krizsan K."/>
            <person name="Balestrini R."/>
            <person name="Da Silva C."/>
            <person name="Montanini B."/>
            <person name="Hainaut M."/>
            <person name="Levati E."/>
            <person name="Barry K.W."/>
            <person name="Belfiori B."/>
            <person name="Cichocki N."/>
            <person name="Clum A."/>
            <person name="Dockter R.B."/>
            <person name="Fauchery L."/>
            <person name="Guy J."/>
            <person name="Iotti M."/>
            <person name="Le Tacon F."/>
            <person name="Lindquist E.A."/>
            <person name="Lipzen A."/>
            <person name="Malagnac F."/>
            <person name="Mello A."/>
            <person name="Molinier V."/>
            <person name="Miyauchi S."/>
            <person name="Poulain J."/>
            <person name="Riccioni C."/>
            <person name="Rubini A."/>
            <person name="Sitrit Y."/>
            <person name="Splivallo R."/>
            <person name="Traeger S."/>
            <person name="Wang M."/>
            <person name="Zifcakova L."/>
            <person name="Wipf D."/>
            <person name="Zambonelli A."/>
            <person name="Paolocci F."/>
            <person name="Nowrousian M."/>
            <person name="Ottonello S."/>
            <person name="Baldrian P."/>
            <person name="Spatafora J.W."/>
            <person name="Henrissat B."/>
            <person name="Nagy L.G."/>
            <person name="Aury J.M."/>
            <person name="Wincker P."/>
            <person name="Grigoriev I.V."/>
            <person name="Bonfante P."/>
            <person name="Martin F.M."/>
        </authorList>
    </citation>
    <scope>NUCLEOTIDE SEQUENCE [LARGE SCALE GENOMIC DNA]</scope>
    <source>
        <strain evidence="3 4">RN42</strain>
    </source>
</reference>
<evidence type="ECO:0000313" key="3">
    <source>
        <dbReference type="EMBL" id="RPA72255.1"/>
    </source>
</evidence>
<dbReference type="AlphaFoldDB" id="A0A3N4HD99"/>
<sequence>MLRPAPKGPNRSCSAPEVDTLQTLAEALQKTAYRKIHTYPFSSVPLCWRRLYTDAGIILAILLIWKFQKLPLEKCWDETETAFIEKLDMVLIMTGAPGPSREEAIHQLLSSISSYTPTNSSDASSLSNFDTPRPTKRQRTSPAPQLQPIPDVDLRTLPSSPIPPIKFPIPRYKNPPSLPAFRAHISQPCPTPFIISSLTTSYPCSTTNPWHSTSYLLSVTNTGKRLVPVEVGEAYTSSDWGQEIIPFRDFLSKYILHPDGNKRGYLAQHHLLRQIPALRNDLVVPDYCYISPTTSKEQEGDEDEAEPAAPILNTWFGPPSTISPLHTDPHHNLLLQLFGKKYIRLYPPSATPYLFPRGKDENGVDMSNTSSIPWEMVEGGMDGENIGGVSGLGGGVDVEDAVRFGGFEGVEYVECVLDEGEGLFLPRGWWHYVRGLSVGWSVSCWWD</sequence>
<keyword evidence="4" id="KW-1185">Reference proteome</keyword>
<dbReference type="PROSITE" id="PS51184">
    <property type="entry name" value="JMJC"/>
    <property type="match status" value="1"/>
</dbReference>
<evidence type="ECO:0000313" key="4">
    <source>
        <dbReference type="Proteomes" id="UP000275078"/>
    </source>
</evidence>
<dbReference type="STRING" id="1160509.A0A3N4HD99"/>
<organism evidence="3 4">
    <name type="scientific">Ascobolus immersus RN42</name>
    <dbReference type="NCBI Taxonomy" id="1160509"/>
    <lineage>
        <taxon>Eukaryota</taxon>
        <taxon>Fungi</taxon>
        <taxon>Dikarya</taxon>
        <taxon>Ascomycota</taxon>
        <taxon>Pezizomycotina</taxon>
        <taxon>Pezizomycetes</taxon>
        <taxon>Pezizales</taxon>
        <taxon>Ascobolaceae</taxon>
        <taxon>Ascobolus</taxon>
    </lineage>
</organism>
<name>A0A3N4HD99_ASCIM</name>